<dbReference type="KEGG" id="psi:S70_20770"/>
<keyword evidence="5 6" id="KW-0472">Membrane</keyword>
<evidence type="ECO:0000313" key="8">
    <source>
        <dbReference type="Proteomes" id="UP000005012"/>
    </source>
</evidence>
<dbReference type="PANTHER" id="PTHR30086:SF21">
    <property type="entry name" value="TRANSPORT PROTEIN"/>
    <property type="match status" value="1"/>
</dbReference>
<feature type="transmembrane region" description="Helical" evidence="6">
    <location>
        <begin position="69"/>
        <end position="86"/>
    </location>
</feature>
<evidence type="ECO:0000256" key="4">
    <source>
        <dbReference type="ARBA" id="ARBA00022989"/>
    </source>
</evidence>
<reference evidence="8" key="2">
    <citation type="submission" date="2012-04" db="EMBL/GenBank/DDBJ databases">
        <title>Complete genome sequence of Providencia stuartii clinical isolate MRSN 2154.</title>
        <authorList>
            <person name="Clifford R.J."/>
            <person name="Hang J."/>
            <person name="Riley M.C."/>
            <person name="Onmus-Leone F."/>
            <person name="Kuschner R.A."/>
            <person name="Lesho E.P."/>
            <person name="Waterman P.E."/>
        </authorList>
    </citation>
    <scope>NUCLEOTIDE SEQUENCE [LARGE SCALE GENOMIC DNA]</scope>
    <source>
        <strain evidence="8">MRSN 2154</strain>
    </source>
</reference>
<dbReference type="HOGENOM" id="CLU_079569_0_1_6"/>
<reference evidence="7 8" key="1">
    <citation type="journal article" date="2012" name="J. Bacteriol.">
        <title>Complete Genome Sequence of Providencia stuartii Clinical Isolate MRSN 2154.</title>
        <authorList>
            <person name="Clifford R.J."/>
            <person name="Hang J."/>
            <person name="Riley M.C."/>
            <person name="Onmus-Leone F."/>
            <person name="Kuschner R.A."/>
            <person name="Lesho E.P."/>
            <person name="Waterman P.E."/>
        </authorList>
    </citation>
    <scope>NUCLEOTIDE SEQUENCE [LARGE SCALE GENOMIC DNA]</scope>
    <source>
        <strain evidence="7 8">MRSN 2154</strain>
    </source>
</reference>
<gene>
    <name evidence="7" type="ordered locus">S70_20770</name>
</gene>
<dbReference type="PATRIC" id="fig|1157951.4.peg.4173"/>
<dbReference type="PIRSF" id="PIRSF006324">
    <property type="entry name" value="LeuE"/>
    <property type="match status" value="1"/>
</dbReference>
<dbReference type="Proteomes" id="UP000005012">
    <property type="component" value="Chromosome"/>
</dbReference>
<dbReference type="PANTHER" id="PTHR30086">
    <property type="entry name" value="ARGININE EXPORTER PROTEIN ARGO"/>
    <property type="match status" value="1"/>
</dbReference>
<proteinExistence type="predicted"/>
<keyword evidence="3 6" id="KW-0812">Transmembrane</keyword>
<evidence type="ECO:0000313" key="7">
    <source>
        <dbReference type="EMBL" id="AFH95934.1"/>
    </source>
</evidence>
<dbReference type="EMBL" id="CP003488">
    <property type="protein sequence ID" value="AFH95934.1"/>
    <property type="molecule type" value="Genomic_DNA"/>
</dbReference>
<evidence type="ECO:0000256" key="6">
    <source>
        <dbReference type="SAM" id="Phobius"/>
    </source>
</evidence>
<dbReference type="InterPro" id="IPR001123">
    <property type="entry name" value="LeuE-type"/>
</dbReference>
<accession>A0A140STD9</accession>
<organism evidence="7 8">
    <name type="scientific">Providencia stuartii (strain MRSN 2154)</name>
    <dbReference type="NCBI Taxonomy" id="1157951"/>
    <lineage>
        <taxon>Bacteria</taxon>
        <taxon>Pseudomonadati</taxon>
        <taxon>Pseudomonadota</taxon>
        <taxon>Gammaproteobacteria</taxon>
        <taxon>Enterobacterales</taxon>
        <taxon>Morganellaceae</taxon>
        <taxon>Providencia</taxon>
    </lineage>
</organism>
<feature type="transmembrane region" description="Helical" evidence="6">
    <location>
        <begin position="148"/>
        <end position="169"/>
    </location>
</feature>
<keyword evidence="4 6" id="KW-1133">Transmembrane helix</keyword>
<dbReference type="AlphaFoldDB" id="A0A140STD9"/>
<dbReference type="RefSeq" id="WP_014658344.1">
    <property type="nucleotide sequence ID" value="NC_017731.1"/>
</dbReference>
<evidence type="ECO:0000256" key="5">
    <source>
        <dbReference type="ARBA" id="ARBA00023136"/>
    </source>
</evidence>
<dbReference type="OrthoDB" id="581870at2"/>
<protein>
    <submittedName>
        <fullName evidence="7">Amino acid efflux transmembrane protein</fullName>
    </submittedName>
</protein>
<name>A0A140STD9_PROSM</name>
<evidence type="ECO:0000256" key="2">
    <source>
        <dbReference type="ARBA" id="ARBA00022475"/>
    </source>
</evidence>
<evidence type="ECO:0000256" key="3">
    <source>
        <dbReference type="ARBA" id="ARBA00022692"/>
    </source>
</evidence>
<keyword evidence="2" id="KW-1003">Cell membrane</keyword>
<sequence length="204" mass="22551">MNELIAMAAMTILAVISPGPDFAMVTRSSYAYGTKIGLLAALGIAFGVLVHVFYTVFGVTLLIMNSPTLFTIVKLFGVGYLIYIGFNSFTNKQKINTETGETPKPTGFSAFKMGFLTNALNPKTMLFVVSVYTQVLQNSHSLMLNLSYGFFISFVHWLWFSLIALFFAAPVIRNQVLNYQFVVDKIIGLLLMALGVSLLFLNIK</sequence>
<evidence type="ECO:0000256" key="1">
    <source>
        <dbReference type="ARBA" id="ARBA00004651"/>
    </source>
</evidence>
<comment type="subcellular location">
    <subcellularLocation>
        <location evidence="1">Cell membrane</location>
        <topology evidence="1">Multi-pass membrane protein</topology>
    </subcellularLocation>
</comment>
<dbReference type="Pfam" id="PF01810">
    <property type="entry name" value="LysE"/>
    <property type="match status" value="1"/>
</dbReference>
<dbReference type="GO" id="GO:0005886">
    <property type="term" value="C:plasma membrane"/>
    <property type="evidence" value="ECO:0007669"/>
    <property type="project" value="UniProtKB-SubCell"/>
</dbReference>
<dbReference type="GO" id="GO:0015171">
    <property type="term" value="F:amino acid transmembrane transporter activity"/>
    <property type="evidence" value="ECO:0007669"/>
    <property type="project" value="TreeGrafter"/>
</dbReference>
<feature type="transmembrane region" description="Helical" evidence="6">
    <location>
        <begin position="181"/>
        <end position="203"/>
    </location>
</feature>
<feature type="transmembrane region" description="Helical" evidence="6">
    <location>
        <begin position="39"/>
        <end position="62"/>
    </location>
</feature>